<dbReference type="InterPro" id="IPR010376">
    <property type="entry name" value="GBBH-like_N"/>
</dbReference>
<protein>
    <submittedName>
        <fullName evidence="4">DUF971 domain-containing protein</fullName>
    </submittedName>
</protein>
<evidence type="ECO:0000256" key="2">
    <source>
        <dbReference type="ARBA" id="ARBA00023004"/>
    </source>
</evidence>
<evidence type="ECO:0000313" key="5">
    <source>
        <dbReference type="Proteomes" id="UP001208690"/>
    </source>
</evidence>
<evidence type="ECO:0000256" key="1">
    <source>
        <dbReference type="ARBA" id="ARBA00022723"/>
    </source>
</evidence>
<keyword evidence="2" id="KW-0408">Iron</keyword>
<comment type="caution">
    <text evidence="4">The sequence shown here is derived from an EMBL/GenBank/DDBJ whole genome shotgun (WGS) entry which is preliminary data.</text>
</comment>
<dbReference type="Proteomes" id="UP001208690">
    <property type="component" value="Unassembled WGS sequence"/>
</dbReference>
<sequence>MIESLTASADAQHLTVIWNTGETSVFSAAYLRREAKDAWSIRQRLDFGEVAVAPGITITELRQVGNGVNVHFSDGHEKAIYPFPYLRELSERA</sequence>
<organism evidence="4 5">
    <name type="scientific">Roseobacter sinensis</name>
    <dbReference type="NCBI Taxonomy" id="2931391"/>
    <lineage>
        <taxon>Bacteria</taxon>
        <taxon>Pseudomonadati</taxon>
        <taxon>Pseudomonadota</taxon>
        <taxon>Alphaproteobacteria</taxon>
        <taxon>Rhodobacterales</taxon>
        <taxon>Roseobacteraceae</taxon>
        <taxon>Roseobacter</taxon>
    </lineage>
</organism>
<accession>A0ABT3BIE3</accession>
<keyword evidence="5" id="KW-1185">Reference proteome</keyword>
<feature type="domain" description="Gamma-butyrobetaine hydroxylase-like N-terminal" evidence="3">
    <location>
        <begin position="7"/>
        <end position="87"/>
    </location>
</feature>
<reference evidence="4 5" key="1">
    <citation type="submission" date="2022-04" db="EMBL/GenBank/DDBJ databases">
        <title>Roseobacter sp. WL0113 is a bacterium isolated from neritic sediment.</title>
        <authorList>
            <person name="Wang L."/>
            <person name="He W."/>
            <person name="Zhang D.-F."/>
        </authorList>
    </citation>
    <scope>NUCLEOTIDE SEQUENCE [LARGE SCALE GENOMIC DNA]</scope>
    <source>
        <strain evidence="4 5">WL0113</strain>
    </source>
</reference>
<keyword evidence="1" id="KW-0479">Metal-binding</keyword>
<evidence type="ECO:0000259" key="3">
    <source>
        <dbReference type="Pfam" id="PF06155"/>
    </source>
</evidence>
<dbReference type="Gene3D" id="3.30.2020.30">
    <property type="match status" value="1"/>
</dbReference>
<dbReference type="InterPro" id="IPR038492">
    <property type="entry name" value="GBBH-like_N_sf"/>
</dbReference>
<dbReference type="EMBL" id="JALIEB010000014">
    <property type="protein sequence ID" value="MCV3273305.1"/>
    <property type="molecule type" value="Genomic_DNA"/>
</dbReference>
<dbReference type="Pfam" id="PF06155">
    <property type="entry name" value="GBBH-like_N"/>
    <property type="match status" value="1"/>
</dbReference>
<evidence type="ECO:0000313" key="4">
    <source>
        <dbReference type="EMBL" id="MCV3273305.1"/>
    </source>
</evidence>
<dbReference type="RefSeq" id="WP_263845531.1">
    <property type="nucleotide sequence ID" value="NZ_JALIEB010000014.1"/>
</dbReference>
<proteinExistence type="predicted"/>
<gene>
    <name evidence="4" type="ORF">MUB52_17875</name>
</gene>
<name>A0ABT3BIE3_9RHOB</name>